<dbReference type="InterPro" id="IPR012337">
    <property type="entry name" value="RNaseH-like_sf"/>
</dbReference>
<protein>
    <submittedName>
        <fullName evidence="5">DNA polymerase-3 subunit epsilon</fullName>
    </submittedName>
</protein>
<dbReference type="AlphaFoldDB" id="A0A1I2N6T6"/>
<dbReference type="PANTHER" id="PTHR30231">
    <property type="entry name" value="DNA POLYMERASE III SUBUNIT EPSILON"/>
    <property type="match status" value="1"/>
</dbReference>
<evidence type="ECO:0000256" key="3">
    <source>
        <dbReference type="ARBA" id="ARBA00022839"/>
    </source>
</evidence>
<evidence type="ECO:0000259" key="4">
    <source>
        <dbReference type="SMART" id="SM00479"/>
    </source>
</evidence>
<sequence>MTDLSFVAIDFETANAHRTSPCSVGLTKVSQGQVVDSYYSLINPEEFFDAYNTQIHGIHEDDITTAPTMAELYPRLLSFIGGLPLVAHNASFDMSVLRLTLDKYRLPYPEVNYFCSYILAKKLLTLSSYRLDQVASYYHIAFHHHQASEDALVCAEIVKNMMQEFQLDSLDQMQRTINYRPGHLHKHSYAPFSSVARRLQAVGHNNS</sequence>
<keyword evidence="2" id="KW-0378">Hydrolase</keyword>
<keyword evidence="6" id="KW-1185">Reference proteome</keyword>
<evidence type="ECO:0000256" key="1">
    <source>
        <dbReference type="ARBA" id="ARBA00022722"/>
    </source>
</evidence>
<dbReference type="EMBL" id="FOOY01000003">
    <property type="protein sequence ID" value="SFF99472.1"/>
    <property type="molecule type" value="Genomic_DNA"/>
</dbReference>
<dbReference type="SUPFAM" id="SSF53098">
    <property type="entry name" value="Ribonuclease H-like"/>
    <property type="match status" value="1"/>
</dbReference>
<dbReference type="GO" id="GO:0005829">
    <property type="term" value="C:cytosol"/>
    <property type="evidence" value="ECO:0007669"/>
    <property type="project" value="TreeGrafter"/>
</dbReference>
<dbReference type="PANTHER" id="PTHR30231:SF42">
    <property type="entry name" value="EXONUCLEASE"/>
    <property type="match status" value="1"/>
</dbReference>
<organism evidence="5 6">
    <name type="scientific">Sporolactobacillus nakayamae</name>
    <dbReference type="NCBI Taxonomy" id="269670"/>
    <lineage>
        <taxon>Bacteria</taxon>
        <taxon>Bacillati</taxon>
        <taxon>Bacillota</taxon>
        <taxon>Bacilli</taxon>
        <taxon>Bacillales</taxon>
        <taxon>Sporolactobacillaceae</taxon>
        <taxon>Sporolactobacillus</taxon>
    </lineage>
</organism>
<dbReference type="RefSeq" id="WP_093669389.1">
    <property type="nucleotide sequence ID" value="NZ_FOOY01000003.1"/>
</dbReference>
<accession>A0A1I2N6T6</accession>
<keyword evidence="3" id="KW-0269">Exonuclease</keyword>
<reference evidence="6" key="1">
    <citation type="submission" date="2016-10" db="EMBL/GenBank/DDBJ databases">
        <authorList>
            <person name="Varghese N."/>
            <person name="Submissions S."/>
        </authorList>
    </citation>
    <scope>NUCLEOTIDE SEQUENCE [LARGE SCALE GENOMIC DNA]</scope>
    <source>
        <strain evidence="6">ATCC 700379</strain>
    </source>
</reference>
<dbReference type="GO" id="GO:0003676">
    <property type="term" value="F:nucleic acid binding"/>
    <property type="evidence" value="ECO:0007669"/>
    <property type="project" value="InterPro"/>
</dbReference>
<dbReference type="GO" id="GO:0008408">
    <property type="term" value="F:3'-5' exonuclease activity"/>
    <property type="evidence" value="ECO:0007669"/>
    <property type="project" value="TreeGrafter"/>
</dbReference>
<dbReference type="InterPro" id="IPR013520">
    <property type="entry name" value="Ribonucl_H"/>
</dbReference>
<dbReference type="CDD" id="cd06130">
    <property type="entry name" value="DNA_pol_III_epsilon_like"/>
    <property type="match status" value="1"/>
</dbReference>
<keyword evidence="1" id="KW-0540">Nuclease</keyword>
<evidence type="ECO:0000313" key="5">
    <source>
        <dbReference type="EMBL" id="SFF99472.1"/>
    </source>
</evidence>
<feature type="domain" description="Exonuclease" evidence="4">
    <location>
        <begin position="5"/>
        <end position="167"/>
    </location>
</feature>
<dbReference type="Gene3D" id="3.30.420.10">
    <property type="entry name" value="Ribonuclease H-like superfamily/Ribonuclease H"/>
    <property type="match status" value="1"/>
</dbReference>
<gene>
    <name evidence="5" type="ORF">SAMN02982927_00325</name>
</gene>
<evidence type="ECO:0000256" key="2">
    <source>
        <dbReference type="ARBA" id="ARBA00022801"/>
    </source>
</evidence>
<dbReference type="OrthoDB" id="9803913at2"/>
<name>A0A1I2N6T6_9BACL</name>
<evidence type="ECO:0000313" key="6">
    <source>
        <dbReference type="Proteomes" id="UP000198752"/>
    </source>
</evidence>
<proteinExistence type="predicted"/>
<dbReference type="SMART" id="SM00479">
    <property type="entry name" value="EXOIII"/>
    <property type="match status" value="1"/>
</dbReference>
<dbReference type="Proteomes" id="UP000198752">
    <property type="component" value="Unassembled WGS sequence"/>
</dbReference>
<dbReference type="InterPro" id="IPR036397">
    <property type="entry name" value="RNaseH_sf"/>
</dbReference>
<dbReference type="STRING" id="269670.SAMN02982927_00325"/>
<dbReference type="FunFam" id="3.30.420.10:FF:000045">
    <property type="entry name" value="3'-5' exonuclease DinG"/>
    <property type="match status" value="1"/>
</dbReference>
<dbReference type="Pfam" id="PF00929">
    <property type="entry name" value="RNase_T"/>
    <property type="match status" value="1"/>
</dbReference>